<dbReference type="SUPFAM" id="SSF51735">
    <property type="entry name" value="NAD(P)-binding Rossmann-fold domains"/>
    <property type="match status" value="1"/>
</dbReference>
<keyword evidence="2" id="KW-0560">Oxidoreductase</keyword>
<organism evidence="4 5">
    <name type="scientific">Tianweitania sediminis</name>
    <dbReference type="NCBI Taxonomy" id="1502156"/>
    <lineage>
        <taxon>Bacteria</taxon>
        <taxon>Pseudomonadati</taxon>
        <taxon>Pseudomonadota</taxon>
        <taxon>Alphaproteobacteria</taxon>
        <taxon>Hyphomicrobiales</taxon>
        <taxon>Phyllobacteriaceae</taxon>
        <taxon>Tianweitania</taxon>
    </lineage>
</organism>
<dbReference type="PANTHER" id="PTHR43639:SF1">
    <property type="entry name" value="SHORT-CHAIN DEHYDROGENASE_REDUCTASE FAMILY PROTEIN"/>
    <property type="match status" value="1"/>
</dbReference>
<gene>
    <name evidence="4" type="ORF">J5Y06_03545</name>
</gene>
<evidence type="ECO:0000313" key="4">
    <source>
        <dbReference type="EMBL" id="MBP0437729.1"/>
    </source>
</evidence>
<dbReference type="InterPro" id="IPR002347">
    <property type="entry name" value="SDR_fam"/>
</dbReference>
<dbReference type="PROSITE" id="PS00061">
    <property type="entry name" value="ADH_SHORT"/>
    <property type="match status" value="1"/>
</dbReference>
<keyword evidence="5" id="KW-1185">Reference proteome</keyword>
<proteinExistence type="inferred from homology"/>
<evidence type="ECO:0000256" key="2">
    <source>
        <dbReference type="ARBA" id="ARBA00023002"/>
    </source>
</evidence>
<name>A0A8J7UIJ7_9HYPH</name>
<evidence type="ECO:0000256" key="1">
    <source>
        <dbReference type="ARBA" id="ARBA00006484"/>
    </source>
</evidence>
<dbReference type="InterPro" id="IPR020904">
    <property type="entry name" value="Sc_DH/Rdtase_CS"/>
</dbReference>
<accession>A0A8J7UIJ7</accession>
<comment type="similarity">
    <text evidence="1 3">Belongs to the short-chain dehydrogenases/reductases (SDR) family.</text>
</comment>
<dbReference type="PRINTS" id="PR00080">
    <property type="entry name" value="SDRFAMILY"/>
</dbReference>
<dbReference type="Proteomes" id="UP000666240">
    <property type="component" value="Unassembled WGS sequence"/>
</dbReference>
<dbReference type="InterPro" id="IPR036291">
    <property type="entry name" value="NAD(P)-bd_dom_sf"/>
</dbReference>
<dbReference type="PRINTS" id="PR00081">
    <property type="entry name" value="GDHRDH"/>
</dbReference>
<dbReference type="Pfam" id="PF00106">
    <property type="entry name" value="adh_short"/>
    <property type="match status" value="1"/>
</dbReference>
<evidence type="ECO:0000256" key="3">
    <source>
        <dbReference type="RuleBase" id="RU000363"/>
    </source>
</evidence>
<dbReference type="FunFam" id="3.40.50.720:FF:000084">
    <property type="entry name" value="Short-chain dehydrogenase reductase"/>
    <property type="match status" value="1"/>
</dbReference>
<dbReference type="EMBL" id="JAGIYY010000001">
    <property type="protein sequence ID" value="MBP0437729.1"/>
    <property type="molecule type" value="Genomic_DNA"/>
</dbReference>
<dbReference type="AlphaFoldDB" id="A0A8J7UIJ7"/>
<comment type="caution">
    <text evidence="4">The sequence shown here is derived from an EMBL/GenBank/DDBJ whole genome shotgun (WGS) entry which is preliminary data.</text>
</comment>
<dbReference type="CDD" id="cd05233">
    <property type="entry name" value="SDR_c"/>
    <property type="match status" value="1"/>
</dbReference>
<dbReference type="PANTHER" id="PTHR43639">
    <property type="entry name" value="OXIDOREDUCTASE, SHORT-CHAIN DEHYDROGENASE/REDUCTASE FAMILY (AFU_ORTHOLOGUE AFUA_5G02870)"/>
    <property type="match status" value="1"/>
</dbReference>
<dbReference type="Gene3D" id="3.40.50.720">
    <property type="entry name" value="NAD(P)-binding Rossmann-like Domain"/>
    <property type="match status" value="1"/>
</dbReference>
<dbReference type="GO" id="GO:0016491">
    <property type="term" value="F:oxidoreductase activity"/>
    <property type="evidence" value="ECO:0007669"/>
    <property type="project" value="UniProtKB-KW"/>
</dbReference>
<reference evidence="4" key="1">
    <citation type="submission" date="2021-03" db="EMBL/GenBank/DDBJ databases">
        <title>Genome sequencing and assembly of Tianweitania sediminis.</title>
        <authorList>
            <person name="Chhetri G."/>
        </authorList>
    </citation>
    <scope>NUCLEOTIDE SEQUENCE</scope>
    <source>
        <strain evidence="4">Z8</strain>
    </source>
</reference>
<sequence length="253" mass="26323">MIIEPRTRVIVTGGASGIGLAVTKACLERGAQVAVNALPGDAKASEVIAGLKATYNETVVSAFADVSDRGAVEDMITSSARQLGGKVDLLVNNAGTSNTRDPIPMSDLDKMTPEFWGAIFSTNLLGPFWCSRAAAPYFSDGGAIINIASIAGLGKSASSMAYAASKAALINMTINLAKALAPHVRVNAVAPGLTRTPWTADWPEARVSKSLSSTLLGRWVEAEDVAHAVIMLAENPSITAQTLVVDAGRGYHE</sequence>
<protein>
    <submittedName>
        <fullName evidence="4">SDR family oxidoreductase</fullName>
    </submittedName>
</protein>
<evidence type="ECO:0000313" key="5">
    <source>
        <dbReference type="Proteomes" id="UP000666240"/>
    </source>
</evidence>